<dbReference type="PROSITE" id="PS51774">
    <property type="entry name" value="NAB"/>
    <property type="match status" value="2"/>
</dbReference>
<evidence type="ECO:0000313" key="6">
    <source>
        <dbReference type="EMBL" id="KAF3326726.1"/>
    </source>
</evidence>
<feature type="region of interest" description="Disordered" evidence="4">
    <location>
        <begin position="577"/>
        <end position="598"/>
    </location>
</feature>
<comment type="caution">
    <text evidence="6">The sequence shown here is derived from an EMBL/GenBank/DDBJ whole genome shotgun (WGS) entry which is preliminary data.</text>
</comment>
<keyword evidence="1 3" id="KW-0175">Coiled coil</keyword>
<feature type="compositionally biased region" description="Polar residues" evidence="4">
    <location>
        <begin position="230"/>
        <end position="239"/>
    </location>
</feature>
<protein>
    <submittedName>
        <fullName evidence="6">Protein NETWORKED 1C</fullName>
    </submittedName>
</protein>
<proteinExistence type="inferred from homology"/>
<dbReference type="Proteomes" id="UP000623129">
    <property type="component" value="Unassembled WGS sequence"/>
</dbReference>
<dbReference type="InterPro" id="IPR011684">
    <property type="entry name" value="NAB"/>
</dbReference>
<feature type="domain" description="NAB" evidence="5">
    <location>
        <begin position="6"/>
        <end position="88"/>
    </location>
</feature>
<evidence type="ECO:0000256" key="1">
    <source>
        <dbReference type="ARBA" id="ARBA00023054"/>
    </source>
</evidence>
<dbReference type="InterPro" id="IPR051861">
    <property type="entry name" value="NET_actin-binding_domain"/>
</dbReference>
<feature type="region of interest" description="Disordered" evidence="4">
    <location>
        <begin position="206"/>
        <end position="242"/>
    </location>
</feature>
<dbReference type="AlphaFoldDB" id="A0A833V6L9"/>
<dbReference type="Pfam" id="PF07765">
    <property type="entry name" value="KIP1"/>
    <property type="match status" value="2"/>
</dbReference>
<dbReference type="OrthoDB" id="695635at2759"/>
<dbReference type="EMBL" id="SWLB01000018">
    <property type="protein sequence ID" value="KAF3326726.1"/>
    <property type="molecule type" value="Genomic_DNA"/>
</dbReference>
<accession>A0A833V6L9</accession>
<evidence type="ECO:0000313" key="7">
    <source>
        <dbReference type="Proteomes" id="UP000623129"/>
    </source>
</evidence>
<organism evidence="6 7">
    <name type="scientific">Carex littledalei</name>
    <dbReference type="NCBI Taxonomy" id="544730"/>
    <lineage>
        <taxon>Eukaryota</taxon>
        <taxon>Viridiplantae</taxon>
        <taxon>Streptophyta</taxon>
        <taxon>Embryophyta</taxon>
        <taxon>Tracheophyta</taxon>
        <taxon>Spermatophyta</taxon>
        <taxon>Magnoliopsida</taxon>
        <taxon>Liliopsida</taxon>
        <taxon>Poales</taxon>
        <taxon>Cyperaceae</taxon>
        <taxon>Cyperoideae</taxon>
        <taxon>Cariceae</taxon>
        <taxon>Carex</taxon>
        <taxon>Carex subgen. Euthyceras</taxon>
    </lineage>
</organism>
<evidence type="ECO:0000256" key="3">
    <source>
        <dbReference type="SAM" id="Coils"/>
    </source>
</evidence>
<feature type="coiled-coil region" evidence="3">
    <location>
        <begin position="267"/>
        <end position="457"/>
    </location>
</feature>
<feature type="domain" description="NAB" evidence="5">
    <location>
        <begin position="109"/>
        <end position="189"/>
    </location>
</feature>
<dbReference type="GO" id="GO:0003779">
    <property type="term" value="F:actin binding"/>
    <property type="evidence" value="ECO:0007669"/>
    <property type="project" value="InterPro"/>
</dbReference>
<evidence type="ECO:0000256" key="4">
    <source>
        <dbReference type="SAM" id="MobiDB-lite"/>
    </source>
</evidence>
<evidence type="ECO:0000256" key="2">
    <source>
        <dbReference type="ARBA" id="ARBA00038006"/>
    </source>
</evidence>
<keyword evidence="7" id="KW-1185">Reference proteome</keyword>
<reference evidence="6" key="1">
    <citation type="submission" date="2020-01" db="EMBL/GenBank/DDBJ databases">
        <title>Genome sequence of Kobresia littledalei, the first chromosome-level genome in the family Cyperaceae.</title>
        <authorList>
            <person name="Qu G."/>
        </authorList>
    </citation>
    <scope>NUCLEOTIDE SEQUENCE</scope>
    <source>
        <strain evidence="6">C.B.Clarke</strain>
        <tissue evidence="6">Leaf</tissue>
    </source>
</reference>
<name>A0A833V6L9_9POAL</name>
<evidence type="ECO:0000259" key="5">
    <source>
        <dbReference type="PROSITE" id="PS51774"/>
    </source>
</evidence>
<dbReference type="PANTHER" id="PTHR32258">
    <property type="entry name" value="PROTEIN NETWORKED 4A"/>
    <property type="match status" value="1"/>
</dbReference>
<sequence>MGVQPQAESYCMEINFQPQHSKWLQRCISDVNLKLKAISRLVEEDADSFASRAEMYFKNRPQLMELVKELYRAYHTLAERYNHAARALHQTHRRVFEAFPSKIVTAQIPDMLVPDTSDELQKDATIIFISDMDAKLKATIKLLEEVADSFAKRAEMYYKHRPKLTKLVEEFYRAYCTVAQQYDMVVDVLRHVLHTISDAFLRETQSPITELDEPDSPTTSRSYSEHELQSDGNYNSPNKHTVKRSATFPEEKWLRTLVESSHMAKEIDSLNEQLSSETKRANKAESEVATLSASIRRLSVARDTAEAECRAYSEKLENVESELLMAQNDMKELADGWAREVGNLQSTEKIKQSQKQELQDLKERLRELEARQFERERYRSKQKEEEDAQKISELMDEVEQNKLETETTVWEFKKEIERLNEQNFSSEILINELENKINVLRDTNERLESEIEILRERLWIYFGKQEKMLFATALRAGADVCTPSESFNWLNVLCSRLLDRVLRPLKSHIGTFSFSLVKAVLYIYTKFFTTQNSSEKIIKEDDGCKSRLLLKVEKPKNNVMQEQELYEMRGELYEDQMMSEEEDCENSKPILESYKEET</sequence>
<dbReference type="PANTHER" id="PTHR32258:SF28">
    <property type="entry name" value="PROTEIN NETWORKED 3A-RELATED"/>
    <property type="match status" value="1"/>
</dbReference>
<gene>
    <name evidence="6" type="ORF">FCM35_KLT08356</name>
</gene>
<comment type="similarity">
    <text evidence="2">Belongs to the NET family.</text>
</comment>